<keyword evidence="2" id="KW-0805">Transcription regulation</keyword>
<evidence type="ECO:0000256" key="2">
    <source>
        <dbReference type="ARBA" id="ARBA00023015"/>
    </source>
</evidence>
<evidence type="ECO:0000256" key="3">
    <source>
        <dbReference type="ARBA" id="ARBA00023125"/>
    </source>
</evidence>
<evidence type="ECO:0000256" key="6">
    <source>
        <dbReference type="ARBA" id="ARBA00038129"/>
    </source>
</evidence>
<dbReference type="Proteomes" id="UP001498398">
    <property type="component" value="Unassembled WGS sequence"/>
</dbReference>
<comment type="similarity">
    <text evidence="6">Belongs to the NFYC/HAP5 subunit family.</text>
</comment>
<reference evidence="8 9" key="1">
    <citation type="submission" date="2024-01" db="EMBL/GenBank/DDBJ databases">
        <title>A draft genome for the cacao thread blight pathogen Marasmiellus scandens.</title>
        <authorList>
            <person name="Baruah I.K."/>
            <person name="Leung J."/>
            <person name="Bukari Y."/>
            <person name="Amoako-Attah I."/>
            <person name="Meinhardt L.W."/>
            <person name="Bailey B.A."/>
            <person name="Cohen S.P."/>
        </authorList>
    </citation>
    <scope>NUCLEOTIDE SEQUENCE [LARGE SCALE GENOMIC DNA]</scope>
    <source>
        <strain evidence="8 9">GH-19</strain>
    </source>
</reference>
<gene>
    <name evidence="8" type="primary">HAP5_1</name>
    <name evidence="8" type="ORF">VKT23_009538</name>
</gene>
<evidence type="ECO:0000256" key="1">
    <source>
        <dbReference type="ARBA" id="ARBA00004123"/>
    </source>
</evidence>
<dbReference type="PANTHER" id="PTHR10252:SF8">
    <property type="entry name" value="NUCLEAR TRANSCRIPTION FACTOR Y SUBUNIT GAMMA"/>
    <property type="match status" value="1"/>
</dbReference>
<keyword evidence="9" id="KW-1185">Reference proteome</keyword>
<dbReference type="Gene3D" id="1.10.20.10">
    <property type="entry name" value="Histone, subunit A"/>
    <property type="match status" value="1"/>
</dbReference>
<dbReference type="InterPro" id="IPR009072">
    <property type="entry name" value="Histone-fold"/>
</dbReference>
<proteinExistence type="inferred from homology"/>
<protein>
    <submittedName>
        <fullName evidence="8">Transcriptional activator hap5</fullName>
    </submittedName>
</protein>
<dbReference type="PANTHER" id="PTHR10252">
    <property type="entry name" value="HISTONE-LIKE TRANSCRIPTION FACTOR CCAAT-RELATED"/>
    <property type="match status" value="1"/>
</dbReference>
<sequence>MPSKQAEKPFVQAGEPLNEFLRSFWQRQINAAENETMDYKHPVLPLARIKKVMKMDPDVKMISADAPILLCKACEIFISEITARTFIISDSNKRRTLSRSDIATALSKSDQFDFLLDIVPRDIGGMRRREMGDGAGPSAGGTSSNLAAVPAGFNAGGGDTGMGQTSSGAGNKVDGLQDLQAFDEQTGSEDQGGMRRTGDGSGDVLKELEYLLDKPTRISAAVPSDVVRLS</sequence>
<evidence type="ECO:0000256" key="4">
    <source>
        <dbReference type="ARBA" id="ARBA00023163"/>
    </source>
</evidence>
<dbReference type="Pfam" id="PF00808">
    <property type="entry name" value="CBFD_NFYB_HMF"/>
    <property type="match status" value="1"/>
</dbReference>
<comment type="subcellular location">
    <subcellularLocation>
        <location evidence="1">Nucleus</location>
    </subcellularLocation>
</comment>
<evidence type="ECO:0000313" key="9">
    <source>
        <dbReference type="Proteomes" id="UP001498398"/>
    </source>
</evidence>
<organism evidence="8 9">
    <name type="scientific">Marasmiellus scandens</name>
    <dbReference type="NCBI Taxonomy" id="2682957"/>
    <lineage>
        <taxon>Eukaryota</taxon>
        <taxon>Fungi</taxon>
        <taxon>Dikarya</taxon>
        <taxon>Basidiomycota</taxon>
        <taxon>Agaricomycotina</taxon>
        <taxon>Agaricomycetes</taxon>
        <taxon>Agaricomycetidae</taxon>
        <taxon>Agaricales</taxon>
        <taxon>Marasmiineae</taxon>
        <taxon>Omphalotaceae</taxon>
        <taxon>Marasmiellus</taxon>
    </lineage>
</organism>
<dbReference type="CDD" id="cd22908">
    <property type="entry name" value="HFD_NFYC-like"/>
    <property type="match status" value="1"/>
</dbReference>
<keyword evidence="5" id="KW-0539">Nucleus</keyword>
<comment type="caution">
    <text evidence="8">The sequence shown here is derived from an EMBL/GenBank/DDBJ whole genome shotgun (WGS) entry which is preliminary data.</text>
</comment>
<dbReference type="InterPro" id="IPR050568">
    <property type="entry name" value="Transcr_DNA_Rep_Reg"/>
</dbReference>
<feature type="domain" description="Transcription factor CBF/NF-Y/archaeal histone" evidence="7">
    <location>
        <begin position="44"/>
        <end position="106"/>
    </location>
</feature>
<accession>A0ABR1JDZ8</accession>
<name>A0ABR1JDZ8_9AGAR</name>
<dbReference type="SUPFAM" id="SSF47113">
    <property type="entry name" value="Histone-fold"/>
    <property type="match status" value="1"/>
</dbReference>
<dbReference type="EMBL" id="JBANRG010000016">
    <property type="protein sequence ID" value="KAK7459555.1"/>
    <property type="molecule type" value="Genomic_DNA"/>
</dbReference>
<keyword evidence="3" id="KW-0238">DNA-binding</keyword>
<evidence type="ECO:0000259" key="7">
    <source>
        <dbReference type="Pfam" id="PF00808"/>
    </source>
</evidence>
<keyword evidence="4" id="KW-0804">Transcription</keyword>
<evidence type="ECO:0000313" key="8">
    <source>
        <dbReference type="EMBL" id="KAK7459555.1"/>
    </source>
</evidence>
<evidence type="ECO:0000256" key="5">
    <source>
        <dbReference type="ARBA" id="ARBA00023242"/>
    </source>
</evidence>
<dbReference type="InterPro" id="IPR003958">
    <property type="entry name" value="CBFA_NFYB_domain"/>
</dbReference>